<evidence type="ECO:0000259" key="7">
    <source>
        <dbReference type="PROSITE" id="PS52015"/>
    </source>
</evidence>
<name>A0A258CYB6_CAUVI</name>
<organism evidence="8 9">
    <name type="scientific">Caulobacter vibrioides</name>
    <name type="common">Caulobacter crescentus</name>
    <dbReference type="NCBI Taxonomy" id="155892"/>
    <lineage>
        <taxon>Bacteria</taxon>
        <taxon>Pseudomonadati</taxon>
        <taxon>Pseudomonadota</taxon>
        <taxon>Alphaproteobacteria</taxon>
        <taxon>Caulobacterales</taxon>
        <taxon>Caulobacteraceae</taxon>
        <taxon>Caulobacter</taxon>
    </lineage>
</organism>
<dbReference type="EMBL" id="NCDQ01000341">
    <property type="protein sequence ID" value="OYX00063.1"/>
    <property type="molecule type" value="Genomic_DNA"/>
</dbReference>
<keyword evidence="4 6" id="KW-0472">Membrane</keyword>
<keyword evidence="3 6" id="KW-1133">Transmembrane helix</keyword>
<evidence type="ECO:0000256" key="4">
    <source>
        <dbReference type="ARBA" id="ARBA00023136"/>
    </source>
</evidence>
<dbReference type="PRINTS" id="PR01217">
    <property type="entry name" value="PRICHEXTENSN"/>
</dbReference>
<comment type="subcellular location">
    <subcellularLocation>
        <location evidence="1">Membrane</location>
        <topology evidence="1">Single-pass membrane protein</topology>
    </subcellularLocation>
</comment>
<protein>
    <submittedName>
        <fullName evidence="8">Energy transducer TonB</fullName>
    </submittedName>
</protein>
<evidence type="ECO:0000256" key="2">
    <source>
        <dbReference type="ARBA" id="ARBA00022692"/>
    </source>
</evidence>
<reference evidence="8 9" key="1">
    <citation type="submission" date="2017-03" db="EMBL/GenBank/DDBJ databases">
        <title>Lifting the veil on microbial sulfur biogeochemistry in mining wastewaters.</title>
        <authorList>
            <person name="Kantor R.S."/>
            <person name="Colenbrander Nelson T."/>
            <person name="Marshall S."/>
            <person name="Bennett D."/>
            <person name="Apte S."/>
            <person name="Camacho D."/>
            <person name="Thomas B.C."/>
            <person name="Warren L.A."/>
            <person name="Banfield J.F."/>
        </authorList>
    </citation>
    <scope>NUCLEOTIDE SEQUENCE [LARGE SCALE GENOMIC DNA]</scope>
    <source>
        <strain evidence="8">32-67-7</strain>
    </source>
</reference>
<dbReference type="PROSITE" id="PS52015">
    <property type="entry name" value="TONB_CTD"/>
    <property type="match status" value="1"/>
</dbReference>
<dbReference type="SUPFAM" id="SSF74653">
    <property type="entry name" value="TolA/TonB C-terminal domain"/>
    <property type="match status" value="1"/>
</dbReference>
<dbReference type="GO" id="GO:0016020">
    <property type="term" value="C:membrane"/>
    <property type="evidence" value="ECO:0007669"/>
    <property type="project" value="UniProtKB-SubCell"/>
</dbReference>
<feature type="region of interest" description="Disordered" evidence="5">
    <location>
        <begin position="68"/>
        <end position="88"/>
    </location>
</feature>
<accession>A0A258CYB6</accession>
<keyword evidence="2 6" id="KW-0812">Transmembrane</keyword>
<dbReference type="Pfam" id="PF03544">
    <property type="entry name" value="TonB_C"/>
    <property type="match status" value="1"/>
</dbReference>
<dbReference type="InterPro" id="IPR006260">
    <property type="entry name" value="TonB/TolA_C"/>
</dbReference>
<evidence type="ECO:0000256" key="3">
    <source>
        <dbReference type="ARBA" id="ARBA00022989"/>
    </source>
</evidence>
<feature type="domain" description="TonB C-terminal" evidence="7">
    <location>
        <begin position="147"/>
        <end position="240"/>
    </location>
</feature>
<evidence type="ECO:0000256" key="1">
    <source>
        <dbReference type="ARBA" id="ARBA00004167"/>
    </source>
</evidence>
<evidence type="ECO:0000313" key="8">
    <source>
        <dbReference type="EMBL" id="OYX00063.1"/>
    </source>
</evidence>
<dbReference type="InterPro" id="IPR037682">
    <property type="entry name" value="TonB_C"/>
</dbReference>
<dbReference type="AlphaFoldDB" id="A0A258CYB6"/>
<feature type="transmembrane region" description="Helical" evidence="6">
    <location>
        <begin position="25"/>
        <end position="46"/>
    </location>
</feature>
<dbReference type="Gene3D" id="3.30.1150.10">
    <property type="match status" value="1"/>
</dbReference>
<evidence type="ECO:0000313" key="9">
    <source>
        <dbReference type="Proteomes" id="UP000215616"/>
    </source>
</evidence>
<dbReference type="GO" id="GO:0055085">
    <property type="term" value="P:transmembrane transport"/>
    <property type="evidence" value="ECO:0007669"/>
    <property type="project" value="InterPro"/>
</dbReference>
<evidence type="ECO:0000256" key="6">
    <source>
        <dbReference type="SAM" id="Phobius"/>
    </source>
</evidence>
<evidence type="ECO:0000256" key="5">
    <source>
        <dbReference type="SAM" id="MobiDB-lite"/>
    </source>
</evidence>
<sequence length="240" mass="25127">MALALHPNGSGIPGLDDAPRKPAKVLLIGLGVSGALHIALIGYLAYQKWTQPMPPMAPDTGFIVETVSVAPKPPPPPPPTDKPPPTVSAPKLHIPVPTPFDTPPPLLVDPRIVPEGPAVAGPITTLAPTASPLPSPPLPPPKVIMRANWQRIPSADEMARYYPESAQRRGLSGQATLSCTVALNGTVRDCVVVAESPADEGFGSAALKISRFFKMKPQTENGEPVDGATVRIPIRFNAGA</sequence>
<comment type="caution">
    <text evidence="8">The sequence shown here is derived from an EMBL/GenBank/DDBJ whole genome shotgun (WGS) entry which is preliminary data.</text>
</comment>
<dbReference type="NCBIfam" id="TIGR01352">
    <property type="entry name" value="tonB_Cterm"/>
    <property type="match status" value="1"/>
</dbReference>
<proteinExistence type="predicted"/>
<dbReference type="Proteomes" id="UP000215616">
    <property type="component" value="Unassembled WGS sequence"/>
</dbReference>
<gene>
    <name evidence="8" type="ORF">B7Z12_16875</name>
</gene>
<feature type="compositionally biased region" description="Pro residues" evidence="5">
    <location>
        <begin position="71"/>
        <end position="87"/>
    </location>
</feature>